<keyword evidence="5" id="KW-0998">Cell outer membrane</keyword>
<accession>A0ABV5F030</accession>
<protein>
    <submittedName>
        <fullName evidence="8">RagB/SusD family nutrient uptake outer membrane protein</fullName>
    </submittedName>
</protein>
<reference evidence="8 9" key="1">
    <citation type="submission" date="2024-09" db="EMBL/GenBank/DDBJ databases">
        <authorList>
            <person name="Sun Q."/>
            <person name="Mori K."/>
        </authorList>
    </citation>
    <scope>NUCLEOTIDE SEQUENCE [LARGE SCALE GENOMIC DNA]</scope>
    <source>
        <strain evidence="8 9">CECT 8286</strain>
    </source>
</reference>
<keyword evidence="4" id="KW-0472">Membrane</keyword>
<dbReference type="Pfam" id="PF14322">
    <property type="entry name" value="SusD-like_3"/>
    <property type="match status" value="1"/>
</dbReference>
<evidence type="ECO:0000256" key="4">
    <source>
        <dbReference type="ARBA" id="ARBA00023136"/>
    </source>
</evidence>
<sequence length="640" mass="71917">MKTFKYTFLLILISLSFSCEDYLDKEQSFEALDQDDIFSDIRLARDFLDGAYTYLITEVSAAAGNPDILPAMTMGGEGYPGRMNNNVPERYNSYAQSDYLSLMNLDGGSGQGQTPNFVIRYYESWKGIRVVNTMLENIDLVEGASQEDVDNLKGQAYFLRAFFYHLITKRHGGLVYLKENLNLNDPLERERETYESNLADMLEDLDIAIDLLPVTWSSENVGRPAKGAAMALKSRITLFAASPLVNKSNDQQAWVDAATAAADLINFANANGLYSLVNSSNANSIDVGHNGADLFEPEPSALLPYRNIFVGQGKSKVIPQEVIFMEVNQDVVGTGKTLLPLPQTYLTVGFDIVKGNNNPMNIGALANFVDKFETKNGLAIKDDPTYNPQEPFINRDPRFYNNILYDGVQWTVTSSSPVNGTGYADLAVVNEDGELGLDLHSPTTAANRLWQVKNHTGYRIRKWIPNGHYLTAGFQGQLDYHANNIIFRMPEVYLNYAEAVNEAYGPSGSAPGLALTAVQAVDMIRNRVGMPNVDGIYTGSKETFRDRIRNERAIELCFEGFRYDDIRRWKIAHLEENLKLEFLEMRWQGGVSDIYPTGFSYENVEPVDFRKKTFSDKNYWWPIPSSEVEAVPTFEQTEGW</sequence>
<evidence type="ECO:0000313" key="8">
    <source>
        <dbReference type="EMBL" id="MFB9052745.1"/>
    </source>
</evidence>
<dbReference type="RefSeq" id="WP_382381925.1">
    <property type="nucleotide sequence ID" value="NZ_JBHMEZ010000003.1"/>
</dbReference>
<comment type="caution">
    <text evidence="8">The sequence shown here is derived from an EMBL/GenBank/DDBJ whole genome shotgun (WGS) entry which is preliminary data.</text>
</comment>
<dbReference type="InterPro" id="IPR012944">
    <property type="entry name" value="SusD_RagB_dom"/>
</dbReference>
<name>A0ABV5F030_9FLAO</name>
<proteinExistence type="inferred from homology"/>
<feature type="domain" description="RagB/SusD" evidence="6">
    <location>
        <begin position="356"/>
        <end position="640"/>
    </location>
</feature>
<dbReference type="InterPro" id="IPR033985">
    <property type="entry name" value="SusD-like_N"/>
</dbReference>
<dbReference type="SUPFAM" id="SSF48452">
    <property type="entry name" value="TPR-like"/>
    <property type="match status" value="1"/>
</dbReference>
<gene>
    <name evidence="8" type="ORF">ACFFVB_06585</name>
</gene>
<dbReference type="Gene3D" id="1.25.40.390">
    <property type="match status" value="1"/>
</dbReference>
<keyword evidence="3" id="KW-0732">Signal</keyword>
<comment type="similarity">
    <text evidence="2">Belongs to the SusD family.</text>
</comment>
<evidence type="ECO:0000256" key="5">
    <source>
        <dbReference type="ARBA" id="ARBA00023237"/>
    </source>
</evidence>
<dbReference type="Proteomes" id="UP001589605">
    <property type="component" value="Unassembled WGS sequence"/>
</dbReference>
<dbReference type="Pfam" id="PF07980">
    <property type="entry name" value="SusD_RagB"/>
    <property type="match status" value="1"/>
</dbReference>
<dbReference type="PROSITE" id="PS51257">
    <property type="entry name" value="PROKAR_LIPOPROTEIN"/>
    <property type="match status" value="1"/>
</dbReference>
<evidence type="ECO:0000259" key="6">
    <source>
        <dbReference type="Pfam" id="PF07980"/>
    </source>
</evidence>
<feature type="domain" description="SusD-like N-terminal" evidence="7">
    <location>
        <begin position="111"/>
        <end position="238"/>
    </location>
</feature>
<evidence type="ECO:0000256" key="2">
    <source>
        <dbReference type="ARBA" id="ARBA00006275"/>
    </source>
</evidence>
<evidence type="ECO:0000259" key="7">
    <source>
        <dbReference type="Pfam" id="PF14322"/>
    </source>
</evidence>
<evidence type="ECO:0000256" key="3">
    <source>
        <dbReference type="ARBA" id="ARBA00022729"/>
    </source>
</evidence>
<evidence type="ECO:0000313" key="9">
    <source>
        <dbReference type="Proteomes" id="UP001589605"/>
    </source>
</evidence>
<dbReference type="InterPro" id="IPR011990">
    <property type="entry name" value="TPR-like_helical_dom_sf"/>
</dbReference>
<organism evidence="8 9">
    <name type="scientific">Formosa undariae</name>
    <dbReference type="NCBI Taxonomy" id="1325436"/>
    <lineage>
        <taxon>Bacteria</taxon>
        <taxon>Pseudomonadati</taxon>
        <taxon>Bacteroidota</taxon>
        <taxon>Flavobacteriia</taxon>
        <taxon>Flavobacteriales</taxon>
        <taxon>Flavobacteriaceae</taxon>
        <taxon>Formosa</taxon>
    </lineage>
</organism>
<keyword evidence="9" id="KW-1185">Reference proteome</keyword>
<evidence type="ECO:0000256" key="1">
    <source>
        <dbReference type="ARBA" id="ARBA00004442"/>
    </source>
</evidence>
<comment type="subcellular location">
    <subcellularLocation>
        <location evidence="1">Cell outer membrane</location>
    </subcellularLocation>
</comment>
<dbReference type="EMBL" id="JBHMEZ010000003">
    <property type="protein sequence ID" value="MFB9052745.1"/>
    <property type="molecule type" value="Genomic_DNA"/>
</dbReference>